<dbReference type="InterPro" id="IPR025979">
    <property type="entry name" value="ChrR-like_cupin_dom"/>
</dbReference>
<organism evidence="2 3">
    <name type="scientific">Rhizorhabdus dicambivorans</name>
    <dbReference type="NCBI Taxonomy" id="1850238"/>
    <lineage>
        <taxon>Bacteria</taxon>
        <taxon>Pseudomonadati</taxon>
        <taxon>Pseudomonadota</taxon>
        <taxon>Alphaproteobacteria</taxon>
        <taxon>Sphingomonadales</taxon>
        <taxon>Sphingomonadaceae</taxon>
        <taxon>Rhizorhabdus</taxon>
    </lineage>
</organism>
<sequence length="152" mass="17095">MMKELEKTLHVHSEEIPYIPAAPGMEIRILHARVKDDFYVTQLRAQPGCVSGLHKHPINKGTGGFTLRGAWGHDHQYLYRPGTYIFETPGVVHQFLNGPEETEVVFFGDLVAEFVDPETLQVIGVVDGPAVINRYLQYCEEKGVSARFLNDS</sequence>
<proteinExistence type="predicted"/>
<dbReference type="Gene3D" id="2.60.120.10">
    <property type="entry name" value="Jelly Rolls"/>
    <property type="match status" value="1"/>
</dbReference>
<dbReference type="Proteomes" id="UP000218934">
    <property type="component" value="Unassembled WGS sequence"/>
</dbReference>
<reference evidence="2 3" key="1">
    <citation type="submission" date="2017-09" db="EMBL/GenBank/DDBJ databases">
        <title>The Catabolism of 3,6-Dichlorosalicylic acid is Initiated by the Cytochrome P450 Monooxygenase DsmABC in Rhizorhabdus dicambivorans Ndbn-20.</title>
        <authorList>
            <person name="Na L."/>
        </authorList>
    </citation>
    <scope>NUCLEOTIDE SEQUENCE [LARGE SCALE GENOMIC DNA]</scope>
    <source>
        <strain evidence="2 3">Ndbn-20m</strain>
    </source>
</reference>
<dbReference type="InterPro" id="IPR011051">
    <property type="entry name" value="RmlC_Cupin_sf"/>
</dbReference>
<dbReference type="EMBL" id="NWUF01000018">
    <property type="protein sequence ID" value="PCE41106.1"/>
    <property type="molecule type" value="Genomic_DNA"/>
</dbReference>
<dbReference type="KEGG" id="rdi:CMV14_16555"/>
<evidence type="ECO:0000313" key="3">
    <source>
        <dbReference type="Proteomes" id="UP000218934"/>
    </source>
</evidence>
<keyword evidence="3" id="KW-1185">Reference proteome</keyword>
<gene>
    <name evidence="2" type="ORF">COO09_16505</name>
</gene>
<dbReference type="RefSeq" id="WP_066965085.1">
    <property type="nucleotide sequence ID" value="NZ_CP023449.1"/>
</dbReference>
<protein>
    <recommendedName>
        <fullName evidence="1">ChrR-like cupin domain-containing protein</fullName>
    </recommendedName>
</protein>
<evidence type="ECO:0000259" key="1">
    <source>
        <dbReference type="Pfam" id="PF12973"/>
    </source>
</evidence>
<name>A0A2A4FTT2_9SPHN</name>
<dbReference type="AlphaFoldDB" id="A0A2A4FTT2"/>
<dbReference type="InterPro" id="IPR014710">
    <property type="entry name" value="RmlC-like_jellyroll"/>
</dbReference>
<feature type="domain" description="ChrR-like cupin" evidence="1">
    <location>
        <begin position="8"/>
        <end position="107"/>
    </location>
</feature>
<accession>A0A2A4FTT2</accession>
<evidence type="ECO:0000313" key="2">
    <source>
        <dbReference type="EMBL" id="PCE41106.1"/>
    </source>
</evidence>
<dbReference type="Pfam" id="PF12973">
    <property type="entry name" value="Cupin_7"/>
    <property type="match status" value="1"/>
</dbReference>
<comment type="caution">
    <text evidence="2">The sequence shown here is derived from an EMBL/GenBank/DDBJ whole genome shotgun (WGS) entry which is preliminary data.</text>
</comment>
<dbReference type="SUPFAM" id="SSF51182">
    <property type="entry name" value="RmlC-like cupins"/>
    <property type="match status" value="1"/>
</dbReference>